<evidence type="ECO:0000256" key="2">
    <source>
        <dbReference type="ARBA" id="ARBA00022723"/>
    </source>
</evidence>
<feature type="binding site" evidence="5 6">
    <location>
        <position position="173"/>
    </location>
    <ligand>
        <name>Zn(2+)</name>
        <dbReference type="ChEBI" id="CHEBI:29105"/>
    </ligand>
</feature>
<keyword evidence="3 5" id="KW-0862">Zinc</keyword>
<organism evidence="8 9">
    <name type="scientific">Meganyctiphanes norvegica</name>
    <name type="common">Northern krill</name>
    <name type="synonym">Thysanopoda norvegica</name>
    <dbReference type="NCBI Taxonomy" id="48144"/>
    <lineage>
        <taxon>Eukaryota</taxon>
        <taxon>Metazoa</taxon>
        <taxon>Ecdysozoa</taxon>
        <taxon>Arthropoda</taxon>
        <taxon>Crustacea</taxon>
        <taxon>Multicrustacea</taxon>
        <taxon>Malacostraca</taxon>
        <taxon>Eumalacostraca</taxon>
        <taxon>Eucarida</taxon>
        <taxon>Euphausiacea</taxon>
        <taxon>Euphausiidae</taxon>
        <taxon>Meganyctiphanes</taxon>
    </lineage>
</organism>
<dbReference type="PROSITE" id="PS50305">
    <property type="entry name" value="SIRTUIN"/>
    <property type="match status" value="1"/>
</dbReference>
<dbReference type="GO" id="GO:0070403">
    <property type="term" value="F:NAD+ binding"/>
    <property type="evidence" value="ECO:0007669"/>
    <property type="project" value="UniProtKB-UniRule"/>
</dbReference>
<feature type="binding site" evidence="5">
    <location>
        <begin position="290"/>
        <end position="292"/>
    </location>
    <ligand>
        <name>NAD(+)</name>
        <dbReference type="ChEBI" id="CHEBI:57540"/>
    </ligand>
</feature>
<evidence type="ECO:0000256" key="4">
    <source>
        <dbReference type="ARBA" id="ARBA00023027"/>
    </source>
</evidence>
<feature type="binding site" evidence="5">
    <location>
        <begin position="264"/>
        <end position="266"/>
    </location>
    <ligand>
        <name>NAD(+)</name>
        <dbReference type="ChEBI" id="CHEBI:57540"/>
    </ligand>
</feature>
<feature type="binding site" evidence="5 6">
    <location>
        <position position="224"/>
    </location>
    <ligand>
        <name>Zn(2+)</name>
        <dbReference type="ChEBI" id="CHEBI:29105"/>
    </ligand>
</feature>
<evidence type="ECO:0000313" key="8">
    <source>
        <dbReference type="EMBL" id="CAL4096671.1"/>
    </source>
</evidence>
<reference evidence="8 9" key="1">
    <citation type="submission" date="2024-05" db="EMBL/GenBank/DDBJ databases">
        <authorList>
            <person name="Wallberg A."/>
        </authorList>
    </citation>
    <scope>NUCLEOTIDE SEQUENCE [LARGE SCALE GENOMIC DNA]</scope>
</reference>
<dbReference type="CDD" id="cd01409">
    <property type="entry name" value="SIRT4"/>
    <property type="match status" value="1"/>
</dbReference>
<comment type="function">
    <text evidence="5">NAD-dependent protein deacylase. Catalyzes the NAD-dependent hydrolysis of acyl groups from lysine residues.</text>
</comment>
<dbReference type="InterPro" id="IPR050134">
    <property type="entry name" value="NAD-dep_sirtuin_deacylases"/>
</dbReference>
<comment type="subcellular location">
    <subcellularLocation>
        <location evidence="5">Mitochondrion matrix</location>
    </subcellularLocation>
</comment>
<evidence type="ECO:0000256" key="5">
    <source>
        <dbReference type="HAMAP-Rule" id="MF_03161"/>
    </source>
</evidence>
<dbReference type="InterPro" id="IPR026591">
    <property type="entry name" value="Sirtuin_cat_small_dom_sf"/>
</dbReference>
<keyword evidence="4 5" id="KW-0520">NAD</keyword>
<feature type="binding site" evidence="5">
    <location>
        <begin position="147"/>
        <end position="150"/>
    </location>
    <ligand>
        <name>NAD(+)</name>
        <dbReference type="ChEBI" id="CHEBI:57540"/>
    </ligand>
</feature>
<dbReference type="Pfam" id="PF02146">
    <property type="entry name" value="SIR2"/>
    <property type="match status" value="1"/>
</dbReference>
<sequence length="317" mass="36473">MFNMRAINIFRNQFTSRCQHANCSEMFKHIRWCSQFAFVPKHRPPEDWAIQHLQEFIDSHKRLLVLTGAGISTESGIPDYRSEGVGLYSTSSYINRKDFVSSSRARQRYWARNYIGWPRFSSFNPSFTHKTIAEWERRGKVHCVVTQNVDRIHHKAGNHKVIELHGTAFKVHCLSCKNMVTRHSFQRRLIDLNPHFAINPGEMRPDGDVDLTQDQVENFVIPSCESCGGVMKPYIVFFGDNVPKTRVEEVRENVNNSDGILVLGSSLYVYSGYRFILQAVENDIPIAMINIGETRADKHLTLKVEARCGEVLKNILI</sequence>
<dbReference type="HAMAP" id="MF_01967">
    <property type="entry name" value="Sirtuin_ClassII"/>
    <property type="match status" value="1"/>
</dbReference>
<dbReference type="InterPro" id="IPR026590">
    <property type="entry name" value="Ssirtuin_cat_dom"/>
</dbReference>
<comment type="catalytic activity">
    <reaction evidence="5">
        <text>N(6)-acetyl-L-lysyl-[protein] + NAD(+) + H2O = 2''-O-acetyl-ADP-D-ribose + nicotinamide + L-lysyl-[protein]</text>
        <dbReference type="Rhea" id="RHEA:43636"/>
        <dbReference type="Rhea" id="RHEA-COMP:9752"/>
        <dbReference type="Rhea" id="RHEA-COMP:10731"/>
        <dbReference type="ChEBI" id="CHEBI:15377"/>
        <dbReference type="ChEBI" id="CHEBI:17154"/>
        <dbReference type="ChEBI" id="CHEBI:29969"/>
        <dbReference type="ChEBI" id="CHEBI:57540"/>
        <dbReference type="ChEBI" id="CHEBI:61930"/>
        <dbReference type="ChEBI" id="CHEBI:83767"/>
        <dbReference type="EC" id="2.3.1.286"/>
    </reaction>
</comment>
<keyword evidence="1 5" id="KW-0808">Transferase</keyword>
<dbReference type="Gene3D" id="3.40.50.1220">
    <property type="entry name" value="TPP-binding domain"/>
    <property type="match status" value="1"/>
</dbReference>
<dbReference type="EMBL" id="CAXKWB010010072">
    <property type="protein sequence ID" value="CAL4096671.1"/>
    <property type="molecule type" value="Genomic_DNA"/>
</dbReference>
<proteinExistence type="inferred from homology"/>
<feature type="binding site" evidence="5">
    <location>
        <position position="308"/>
    </location>
    <ligand>
        <name>NAD(+)</name>
        <dbReference type="ChEBI" id="CHEBI:57540"/>
    </ligand>
</feature>
<comment type="caution">
    <text evidence="8">The sequence shown here is derived from an EMBL/GenBank/DDBJ whole genome shotgun (WGS) entry which is preliminary data.</text>
</comment>
<dbReference type="NCBIfam" id="NF003738">
    <property type="entry name" value="PRK05333.1"/>
    <property type="match status" value="1"/>
</dbReference>
<keyword evidence="9" id="KW-1185">Reference proteome</keyword>
<comment type="cofactor">
    <cofactor evidence="5">
        <name>Zn(2+)</name>
        <dbReference type="ChEBI" id="CHEBI:29105"/>
    </cofactor>
    <text evidence="5">Binds 1 zinc ion per subunit.</text>
</comment>
<evidence type="ECO:0000256" key="1">
    <source>
        <dbReference type="ARBA" id="ARBA00022679"/>
    </source>
</evidence>
<dbReference type="AlphaFoldDB" id="A0AAV2QV92"/>
<name>A0AAV2QV92_MEGNR</name>
<dbReference type="Gene3D" id="3.30.1600.10">
    <property type="entry name" value="SIR2/SIRT2 'Small Domain"/>
    <property type="match status" value="1"/>
</dbReference>
<gene>
    <name evidence="8" type="ORF">MNOR_LOCUS15808</name>
</gene>
<accession>A0AAV2QV92</accession>
<protein>
    <recommendedName>
        <fullName evidence="5">NAD-dependent protein deacylase</fullName>
        <ecNumber evidence="5">2.3.1.-</ecNumber>
    </recommendedName>
    <alternativeName>
        <fullName evidence="5">Regulatory protein SIR2 homolog</fullName>
    </alternativeName>
</protein>
<feature type="binding site" evidence="5">
    <location>
        <begin position="68"/>
        <end position="88"/>
    </location>
    <ligand>
        <name>NAD(+)</name>
        <dbReference type="ChEBI" id="CHEBI:57540"/>
    </ligand>
</feature>
<dbReference type="GO" id="GO:0005759">
    <property type="term" value="C:mitochondrial matrix"/>
    <property type="evidence" value="ECO:0007669"/>
    <property type="project" value="UniProtKB-SubCell"/>
</dbReference>
<evidence type="ECO:0000259" key="7">
    <source>
        <dbReference type="PROSITE" id="PS50305"/>
    </source>
</evidence>
<feature type="binding site" evidence="5 6">
    <location>
        <position position="227"/>
    </location>
    <ligand>
        <name>Zn(2+)</name>
        <dbReference type="ChEBI" id="CHEBI:29105"/>
    </ligand>
</feature>
<feature type="domain" description="Deacetylase sirtuin-type" evidence="7">
    <location>
        <begin position="43"/>
        <end position="317"/>
    </location>
</feature>
<dbReference type="SUPFAM" id="SSF52467">
    <property type="entry name" value="DHS-like NAD/FAD-binding domain"/>
    <property type="match status" value="1"/>
</dbReference>
<dbReference type="InterPro" id="IPR003000">
    <property type="entry name" value="Sirtuin"/>
</dbReference>
<evidence type="ECO:0000256" key="3">
    <source>
        <dbReference type="ARBA" id="ARBA00022833"/>
    </source>
</evidence>
<keyword evidence="5" id="KW-0496">Mitochondrion</keyword>
<dbReference type="EC" id="2.3.1.-" evidence="5"/>
<keyword evidence="2 5" id="KW-0479">Metal-binding</keyword>
<dbReference type="GO" id="GO:0017136">
    <property type="term" value="F:histone deacetylase activity, NAD-dependent"/>
    <property type="evidence" value="ECO:0007669"/>
    <property type="project" value="TreeGrafter"/>
</dbReference>
<dbReference type="InterPro" id="IPR029035">
    <property type="entry name" value="DHS-like_NAD/FAD-binding_dom"/>
</dbReference>
<dbReference type="GO" id="GO:0008270">
    <property type="term" value="F:zinc ion binding"/>
    <property type="evidence" value="ECO:0007669"/>
    <property type="project" value="UniProtKB-UniRule"/>
</dbReference>
<dbReference type="PANTHER" id="PTHR11085">
    <property type="entry name" value="NAD-DEPENDENT PROTEIN DEACYLASE SIRTUIN-5, MITOCHONDRIAL-RELATED"/>
    <property type="match status" value="1"/>
</dbReference>
<feature type="active site" description="Proton acceptor" evidence="5 6">
    <location>
        <position position="165"/>
    </location>
</feature>
<dbReference type="InterPro" id="IPR026587">
    <property type="entry name" value="Sirtuin_class_II"/>
</dbReference>
<evidence type="ECO:0000256" key="6">
    <source>
        <dbReference type="PROSITE-ProRule" id="PRU00236"/>
    </source>
</evidence>
<dbReference type="Proteomes" id="UP001497623">
    <property type="component" value="Unassembled WGS sequence"/>
</dbReference>
<dbReference type="PANTHER" id="PTHR11085:SF10">
    <property type="entry name" value="NAD-DEPENDENT PROTEIN DEACYLASE SIRTUIN-5, MITOCHONDRIAL-RELATED"/>
    <property type="match status" value="1"/>
</dbReference>
<evidence type="ECO:0000313" key="9">
    <source>
        <dbReference type="Proteomes" id="UP001497623"/>
    </source>
</evidence>
<comment type="similarity">
    <text evidence="5">Belongs to the sirtuin family. Class II subfamily.</text>
</comment>
<feature type="binding site" evidence="5 6">
    <location>
        <position position="176"/>
    </location>
    <ligand>
        <name>Zn(2+)</name>
        <dbReference type="ChEBI" id="CHEBI:29105"/>
    </ligand>
</feature>